<dbReference type="SUPFAM" id="SSF53474">
    <property type="entry name" value="alpha/beta-Hydrolases"/>
    <property type="match status" value="1"/>
</dbReference>
<evidence type="ECO:0000259" key="4">
    <source>
        <dbReference type="Pfam" id="PF22244"/>
    </source>
</evidence>
<accession>A0A9D1LVT4</accession>
<name>A0A9D1LVT4_9FIRM</name>
<organism evidence="5 6">
    <name type="scientific">Candidatus Avimonoglobus intestinipullorum</name>
    <dbReference type="NCBI Taxonomy" id="2840699"/>
    <lineage>
        <taxon>Bacteria</taxon>
        <taxon>Bacillati</taxon>
        <taxon>Bacillota</taxon>
        <taxon>Clostridia</taxon>
        <taxon>Eubacteriales</taxon>
        <taxon>Candidatus Avimonoglobus</taxon>
    </lineage>
</organism>
<evidence type="ECO:0000313" key="5">
    <source>
        <dbReference type="EMBL" id="HIU49030.1"/>
    </source>
</evidence>
<dbReference type="InterPro" id="IPR054579">
    <property type="entry name" value="GCE-like_dom"/>
</dbReference>
<dbReference type="Gene3D" id="3.40.50.1820">
    <property type="entry name" value="alpha/beta hydrolase"/>
    <property type="match status" value="1"/>
</dbReference>
<comment type="caution">
    <text evidence="5">The sequence shown here is derived from an EMBL/GenBank/DDBJ whole genome shotgun (WGS) entry which is preliminary data.</text>
</comment>
<dbReference type="AlphaFoldDB" id="A0A9D1LVT4"/>
<evidence type="ECO:0000313" key="6">
    <source>
        <dbReference type="Proteomes" id="UP000824111"/>
    </source>
</evidence>
<sequence length="361" mass="40590">MIQDTVKNLRLPALLDERQRGVPETAKAWEARRLELVDLLCREVYGYVPAFEGMVSAACVEKDEGAYAGKATVQTLNLTVTMPQGVFSFPIVMTLPNFIERPQMIVSLAFRKQIPDRYYPQEEILDAGIGVAQLCYTDVATDDGDFSTGVAPLLTQGERTGTTLGKIGMWAWAASRVMDYLQTLDCIDRDTIAVLGHSRLGKTALLAGALDTRFAFVYSNDAGCAGDAITRGKRGEHIRDICKNFPYWFCENYQKYIDREEEMPFDQHFLLAAIAPRYVCIGSAVDDIWADPEYQYYSCVAAGEAYQFLGLEGFCHLDRLPAVGDSFHDGQIGFHLRSGGHFLSRYDWLQYIDFMKNKKRP</sequence>
<reference evidence="5" key="2">
    <citation type="journal article" date="2021" name="PeerJ">
        <title>Extensive microbial diversity within the chicken gut microbiome revealed by metagenomics and culture.</title>
        <authorList>
            <person name="Gilroy R."/>
            <person name="Ravi A."/>
            <person name="Getino M."/>
            <person name="Pursley I."/>
            <person name="Horton D.L."/>
            <person name="Alikhan N.F."/>
            <person name="Baker D."/>
            <person name="Gharbi K."/>
            <person name="Hall N."/>
            <person name="Watson M."/>
            <person name="Adriaenssens E.M."/>
            <person name="Foster-Nyarko E."/>
            <person name="Jarju S."/>
            <person name="Secka A."/>
            <person name="Antonio M."/>
            <person name="Oren A."/>
            <person name="Chaudhuri R.R."/>
            <person name="La Ragione R."/>
            <person name="Hildebrand F."/>
            <person name="Pallen M.J."/>
        </authorList>
    </citation>
    <scope>NUCLEOTIDE SEQUENCE</scope>
    <source>
        <strain evidence="5">ChiSjej4B22-9803</strain>
    </source>
</reference>
<feature type="domain" description="4-O-methyl-glucuronoyl methylesterase-like" evidence="4">
    <location>
        <begin position="125"/>
        <end position="310"/>
    </location>
</feature>
<evidence type="ECO:0000256" key="1">
    <source>
        <dbReference type="ARBA" id="ARBA00022487"/>
    </source>
</evidence>
<evidence type="ECO:0000256" key="2">
    <source>
        <dbReference type="ARBA" id="ARBA00022729"/>
    </source>
</evidence>
<dbReference type="GO" id="GO:0052689">
    <property type="term" value="F:carboxylic ester hydrolase activity"/>
    <property type="evidence" value="ECO:0007669"/>
    <property type="project" value="UniProtKB-KW"/>
</dbReference>
<dbReference type="EMBL" id="DVND01000170">
    <property type="protein sequence ID" value="HIU49030.1"/>
    <property type="molecule type" value="Genomic_DNA"/>
</dbReference>
<keyword evidence="1" id="KW-0719">Serine esterase</keyword>
<reference evidence="5" key="1">
    <citation type="submission" date="2020-10" db="EMBL/GenBank/DDBJ databases">
        <authorList>
            <person name="Gilroy R."/>
        </authorList>
    </citation>
    <scope>NUCLEOTIDE SEQUENCE</scope>
    <source>
        <strain evidence="5">ChiSjej4B22-9803</strain>
    </source>
</reference>
<evidence type="ECO:0000256" key="3">
    <source>
        <dbReference type="ARBA" id="ARBA00022801"/>
    </source>
</evidence>
<protein>
    <recommendedName>
        <fullName evidence="4">4-O-methyl-glucuronoyl methylesterase-like domain-containing protein</fullName>
    </recommendedName>
</protein>
<keyword evidence="3" id="KW-0378">Hydrolase</keyword>
<proteinExistence type="predicted"/>
<gene>
    <name evidence="5" type="ORF">IAB04_06665</name>
</gene>
<dbReference type="InterPro" id="IPR029058">
    <property type="entry name" value="AB_hydrolase_fold"/>
</dbReference>
<dbReference type="Proteomes" id="UP000824111">
    <property type="component" value="Unassembled WGS sequence"/>
</dbReference>
<dbReference type="Pfam" id="PF22244">
    <property type="entry name" value="GCE_fung"/>
    <property type="match status" value="1"/>
</dbReference>
<keyword evidence="2" id="KW-0732">Signal</keyword>